<comment type="caution">
    <text evidence="4">The sequence shown here is derived from an EMBL/GenBank/DDBJ whole genome shotgun (WGS) entry which is preliminary data.</text>
</comment>
<organism evidence="4 5">
    <name type="scientific">Pedobacter metabolipauper</name>
    <dbReference type="NCBI Taxonomy" id="425513"/>
    <lineage>
        <taxon>Bacteria</taxon>
        <taxon>Pseudomonadati</taxon>
        <taxon>Bacteroidota</taxon>
        <taxon>Sphingobacteriia</taxon>
        <taxon>Sphingobacteriales</taxon>
        <taxon>Sphingobacteriaceae</taxon>
        <taxon>Pedobacter</taxon>
    </lineage>
</organism>
<gene>
    <name evidence="4" type="ORF">ATK78_2402</name>
</gene>
<proteinExistence type="inferred from homology"/>
<feature type="domain" description="NAD-dependent epimerase/dehydratase" evidence="2">
    <location>
        <begin position="5"/>
        <end position="224"/>
    </location>
</feature>
<dbReference type="Proteomes" id="UP000295620">
    <property type="component" value="Unassembled WGS sequence"/>
</dbReference>
<protein>
    <recommendedName>
        <fullName evidence="6">TIGR01777 family protein</fullName>
    </recommendedName>
</protein>
<dbReference type="SUPFAM" id="SSF51735">
    <property type="entry name" value="NAD(P)-binding Rossmann-fold domains"/>
    <property type="match status" value="1"/>
</dbReference>
<reference evidence="4 5" key="1">
    <citation type="submission" date="2019-03" db="EMBL/GenBank/DDBJ databases">
        <title>Genomic Encyclopedia of Archaeal and Bacterial Type Strains, Phase II (KMG-II): from individual species to whole genera.</title>
        <authorList>
            <person name="Goeker M."/>
        </authorList>
    </citation>
    <scope>NUCLEOTIDE SEQUENCE [LARGE SCALE GENOMIC DNA]</scope>
    <source>
        <strain evidence="4 5">DSM 19035</strain>
    </source>
</reference>
<dbReference type="PANTHER" id="PTHR11092">
    <property type="entry name" value="SUGAR NUCLEOTIDE EPIMERASE RELATED"/>
    <property type="match status" value="1"/>
</dbReference>
<feature type="domain" description="DUF1731" evidence="3">
    <location>
        <begin position="253"/>
        <end position="299"/>
    </location>
</feature>
<dbReference type="EMBL" id="SNYC01000004">
    <property type="protein sequence ID" value="TDQ10237.1"/>
    <property type="molecule type" value="Genomic_DNA"/>
</dbReference>
<name>A0A4V3D1C8_9SPHI</name>
<evidence type="ECO:0000256" key="1">
    <source>
        <dbReference type="ARBA" id="ARBA00009353"/>
    </source>
</evidence>
<evidence type="ECO:0000259" key="2">
    <source>
        <dbReference type="Pfam" id="PF01370"/>
    </source>
</evidence>
<dbReference type="NCBIfam" id="TIGR01777">
    <property type="entry name" value="yfcH"/>
    <property type="match status" value="1"/>
</dbReference>
<dbReference type="PANTHER" id="PTHR11092:SF0">
    <property type="entry name" value="EPIMERASE FAMILY PROTEIN SDR39U1"/>
    <property type="match status" value="1"/>
</dbReference>
<dbReference type="RefSeq" id="WP_133576259.1">
    <property type="nucleotide sequence ID" value="NZ_SNYC01000004.1"/>
</dbReference>
<keyword evidence="5" id="KW-1185">Reference proteome</keyword>
<dbReference type="Pfam" id="PF01370">
    <property type="entry name" value="Epimerase"/>
    <property type="match status" value="1"/>
</dbReference>
<dbReference type="OrthoDB" id="9801773at2"/>
<dbReference type="InterPro" id="IPR001509">
    <property type="entry name" value="Epimerase_deHydtase"/>
</dbReference>
<dbReference type="AlphaFoldDB" id="A0A4V3D1C8"/>
<evidence type="ECO:0000259" key="3">
    <source>
        <dbReference type="Pfam" id="PF08338"/>
    </source>
</evidence>
<accession>A0A4V3D1C8</accession>
<evidence type="ECO:0000313" key="4">
    <source>
        <dbReference type="EMBL" id="TDQ10237.1"/>
    </source>
</evidence>
<dbReference type="InterPro" id="IPR013549">
    <property type="entry name" value="DUF1731"/>
</dbReference>
<dbReference type="Pfam" id="PF08338">
    <property type="entry name" value="DUF1731"/>
    <property type="match status" value="1"/>
</dbReference>
<comment type="similarity">
    <text evidence="1">Belongs to the NAD(P)-dependent epimerase/dehydratase family. SDR39U1 subfamily.</text>
</comment>
<dbReference type="InterPro" id="IPR036291">
    <property type="entry name" value="NAD(P)-bd_dom_sf"/>
</dbReference>
<dbReference type="InterPro" id="IPR010099">
    <property type="entry name" value="SDR39U1"/>
</dbReference>
<evidence type="ECO:0000313" key="5">
    <source>
        <dbReference type="Proteomes" id="UP000295620"/>
    </source>
</evidence>
<evidence type="ECO:0008006" key="6">
    <source>
        <dbReference type="Google" id="ProtNLM"/>
    </source>
</evidence>
<dbReference type="Gene3D" id="3.40.50.720">
    <property type="entry name" value="NAD(P)-binding Rossmann-like Domain"/>
    <property type="match status" value="1"/>
</dbReference>
<sequence>MKKQILITGATGMIGKKLVQALHSAGHSIAVLSRKSTPIKNAKVYTWDVYKQEIDLNCMNGVDTIIHLAGESVAEKKWTKERKQQIIDSRVLSTQLLYKAINETAAPVKNMISASAAGYYGDREEEILIEEAAAGTGFLAHCTKLWEEAVDQGRSVGLRIVKFRIGFILGKGEGALASLDKPIRFFAGAPLGSGKQWIPWVHIDDIIAMFQTAVENPVYEGTYNACAPFPVTNKTLTKAIAARLSRPVWPIHVPEKVLEMILGKMSVVTLMSTNTSAQKLLDAGFTFKYTQLDSALTDIYK</sequence>